<organism evidence="1">
    <name type="scientific">marine sediment metagenome</name>
    <dbReference type="NCBI Taxonomy" id="412755"/>
    <lineage>
        <taxon>unclassified sequences</taxon>
        <taxon>metagenomes</taxon>
        <taxon>ecological metagenomes</taxon>
    </lineage>
</organism>
<name>A0A0F9PMS4_9ZZZZ</name>
<sequence length="39" mass="4641">MNLDFSQCKTKEDVEKIFKKHKKEFEVLEELEEVLNNAG</sequence>
<gene>
    <name evidence="1" type="ORF">LCGC14_1118860</name>
</gene>
<dbReference type="AlphaFoldDB" id="A0A0F9PMS4"/>
<dbReference type="EMBL" id="LAZR01005161">
    <property type="protein sequence ID" value="KKN02331.1"/>
    <property type="molecule type" value="Genomic_DNA"/>
</dbReference>
<comment type="caution">
    <text evidence="1">The sequence shown here is derived from an EMBL/GenBank/DDBJ whole genome shotgun (WGS) entry which is preliminary data.</text>
</comment>
<evidence type="ECO:0000313" key="1">
    <source>
        <dbReference type="EMBL" id="KKN02331.1"/>
    </source>
</evidence>
<reference evidence="1" key="1">
    <citation type="journal article" date="2015" name="Nature">
        <title>Complex archaea that bridge the gap between prokaryotes and eukaryotes.</title>
        <authorList>
            <person name="Spang A."/>
            <person name="Saw J.H."/>
            <person name="Jorgensen S.L."/>
            <person name="Zaremba-Niedzwiedzka K."/>
            <person name="Martijn J."/>
            <person name="Lind A.E."/>
            <person name="van Eijk R."/>
            <person name="Schleper C."/>
            <person name="Guy L."/>
            <person name="Ettema T.J."/>
        </authorList>
    </citation>
    <scope>NUCLEOTIDE SEQUENCE</scope>
</reference>
<protein>
    <submittedName>
        <fullName evidence="1">Uncharacterized protein</fullName>
    </submittedName>
</protein>
<accession>A0A0F9PMS4</accession>
<proteinExistence type="predicted"/>